<dbReference type="AlphaFoldDB" id="A0A6A6R7Q7"/>
<dbReference type="EMBL" id="MU004183">
    <property type="protein sequence ID" value="KAF2500506.1"/>
    <property type="molecule type" value="Genomic_DNA"/>
</dbReference>
<gene>
    <name evidence="1" type="ORF">BU16DRAFT_248616</name>
</gene>
<keyword evidence="2" id="KW-1185">Reference proteome</keyword>
<protein>
    <submittedName>
        <fullName evidence="1">Uncharacterized protein</fullName>
    </submittedName>
</protein>
<evidence type="ECO:0000313" key="2">
    <source>
        <dbReference type="Proteomes" id="UP000799750"/>
    </source>
</evidence>
<organism evidence="1 2">
    <name type="scientific">Lophium mytilinum</name>
    <dbReference type="NCBI Taxonomy" id="390894"/>
    <lineage>
        <taxon>Eukaryota</taxon>
        <taxon>Fungi</taxon>
        <taxon>Dikarya</taxon>
        <taxon>Ascomycota</taxon>
        <taxon>Pezizomycotina</taxon>
        <taxon>Dothideomycetes</taxon>
        <taxon>Pleosporomycetidae</taxon>
        <taxon>Mytilinidiales</taxon>
        <taxon>Mytilinidiaceae</taxon>
        <taxon>Lophium</taxon>
    </lineage>
</organism>
<reference evidence="1" key="1">
    <citation type="journal article" date="2020" name="Stud. Mycol.">
        <title>101 Dothideomycetes genomes: a test case for predicting lifestyles and emergence of pathogens.</title>
        <authorList>
            <person name="Haridas S."/>
            <person name="Albert R."/>
            <person name="Binder M."/>
            <person name="Bloem J."/>
            <person name="Labutti K."/>
            <person name="Salamov A."/>
            <person name="Andreopoulos B."/>
            <person name="Baker S."/>
            <person name="Barry K."/>
            <person name="Bills G."/>
            <person name="Bluhm B."/>
            <person name="Cannon C."/>
            <person name="Castanera R."/>
            <person name="Culley D."/>
            <person name="Daum C."/>
            <person name="Ezra D."/>
            <person name="Gonzalez J."/>
            <person name="Henrissat B."/>
            <person name="Kuo A."/>
            <person name="Liang C."/>
            <person name="Lipzen A."/>
            <person name="Lutzoni F."/>
            <person name="Magnuson J."/>
            <person name="Mondo S."/>
            <person name="Nolan M."/>
            <person name="Ohm R."/>
            <person name="Pangilinan J."/>
            <person name="Park H.-J."/>
            <person name="Ramirez L."/>
            <person name="Alfaro M."/>
            <person name="Sun H."/>
            <person name="Tritt A."/>
            <person name="Yoshinaga Y."/>
            <person name="Zwiers L.-H."/>
            <person name="Turgeon B."/>
            <person name="Goodwin S."/>
            <person name="Spatafora J."/>
            <person name="Crous P."/>
            <person name="Grigoriev I."/>
        </authorList>
    </citation>
    <scope>NUCLEOTIDE SEQUENCE</scope>
    <source>
        <strain evidence="1">CBS 269.34</strain>
    </source>
</reference>
<sequence>MTRRLHMQFNLRGYEFESVWQRLLFPDPAYFALQEFSFKALHEMAELRELRVSFVYEGNLPSELLDFLNEKGPATLVMRDMVRTLVASTPKSVMGVRWGLSAEEALAAVLKPGYVRVEAAVLKALVREFDDIRASNIEYYADSVVAENESLGEGLAEVAN</sequence>
<proteinExistence type="predicted"/>
<accession>A0A6A6R7Q7</accession>
<evidence type="ECO:0000313" key="1">
    <source>
        <dbReference type="EMBL" id="KAF2500506.1"/>
    </source>
</evidence>
<dbReference type="Proteomes" id="UP000799750">
    <property type="component" value="Unassembled WGS sequence"/>
</dbReference>
<name>A0A6A6R7Q7_9PEZI</name>